<evidence type="ECO:0000313" key="4">
    <source>
        <dbReference type="Proteomes" id="UP000316291"/>
    </source>
</evidence>
<feature type="domain" description="ApeA N-terminal" evidence="2">
    <location>
        <begin position="16"/>
        <end position="308"/>
    </location>
</feature>
<dbReference type="AlphaFoldDB" id="A0A562RSC8"/>
<name>A0A562RSC8_9BRAD</name>
<dbReference type="InterPro" id="IPR041229">
    <property type="entry name" value="HEPN_Apea"/>
</dbReference>
<dbReference type="InterPro" id="IPR041223">
    <property type="entry name" value="ApeA_NTD"/>
</dbReference>
<dbReference type="RefSeq" id="WP_244635670.1">
    <property type="nucleotide sequence ID" value="NZ_VLLA01000005.1"/>
</dbReference>
<dbReference type="Pfam" id="PF18862">
    <property type="entry name" value="ApeA_NTD1"/>
    <property type="match status" value="1"/>
</dbReference>
<comment type="caution">
    <text evidence="3">The sequence shown here is derived from an EMBL/GenBank/DDBJ whole genome shotgun (WGS) entry which is preliminary data.</text>
</comment>
<reference evidence="3 4" key="1">
    <citation type="journal article" date="2015" name="Stand. Genomic Sci.">
        <title>Genomic Encyclopedia of Bacterial and Archaeal Type Strains, Phase III: the genomes of soil and plant-associated and newly described type strains.</title>
        <authorList>
            <person name="Whitman W.B."/>
            <person name="Woyke T."/>
            <person name="Klenk H.P."/>
            <person name="Zhou Y."/>
            <person name="Lilburn T.G."/>
            <person name="Beck B.J."/>
            <person name="De Vos P."/>
            <person name="Vandamme P."/>
            <person name="Eisen J.A."/>
            <person name="Garrity G."/>
            <person name="Hugenholtz P."/>
            <person name="Kyrpides N.C."/>
        </authorList>
    </citation>
    <scope>NUCLEOTIDE SEQUENCE [LARGE SCALE GENOMIC DNA]</scope>
    <source>
        <strain evidence="3 4">CGMCC 1.10948</strain>
    </source>
</reference>
<organism evidence="3 4">
    <name type="scientific">Bradyrhizobium huanghuaihaiense</name>
    <dbReference type="NCBI Taxonomy" id="990078"/>
    <lineage>
        <taxon>Bacteria</taxon>
        <taxon>Pseudomonadati</taxon>
        <taxon>Pseudomonadota</taxon>
        <taxon>Alphaproteobacteria</taxon>
        <taxon>Hyphomicrobiales</taxon>
        <taxon>Nitrobacteraceae</taxon>
        <taxon>Bradyrhizobium</taxon>
    </lineage>
</organism>
<evidence type="ECO:0000259" key="1">
    <source>
        <dbReference type="Pfam" id="PF18739"/>
    </source>
</evidence>
<gene>
    <name evidence="3" type="ORF">IQ16_02653</name>
</gene>
<dbReference type="Pfam" id="PF18739">
    <property type="entry name" value="HEPN_Apea"/>
    <property type="match status" value="1"/>
</dbReference>
<keyword evidence="4" id="KW-1185">Reference proteome</keyword>
<sequence>MPGSITVDRLKSHPVVGTWFVLGSNEEFPGVLYFEDDNLRLTLYLTIDGNTPFEILTRTDPRLMPFAPPNQPTLLGRTKAAGHVTLFNCPQLTYQSAVQLDPPLARVELTLGPSQAWSGSGFVSSEEPYQELSFRAPGLHNILSTIDVDRQFLVESKPKRKSPTHKLKKLTGANEAILIHHREQPKAQIVRADKSFEIQFASSIAQNSSSLDGISITTSDSVHILSQAATLTELVNVAYEVEQFLALLCIGPFRGERVALSLDMIHRAELIWKIGKQNRLARFSLMPHQMLVPLGRHPELARQALERWFAASESTRLARWLIFDALFTEVSSTSKFLSVAQAWEIAGREESKAAPYNKQKFKAACREVEKILNNQLGEDAAKRLLQLLRSSNRESFANFVQNMMKDIPRLALDRICRDRSNFVSAVVKTRNVLTHMQDGKDLPIEVASYLSLFLTYKLIVLYCIHTCITMGLPLDNLAGMLDNNTMALTACRPLPSV</sequence>
<feature type="domain" description="Apea-like HEPN" evidence="1">
    <location>
        <begin position="337"/>
        <end position="471"/>
    </location>
</feature>
<proteinExistence type="predicted"/>
<dbReference type="Proteomes" id="UP000316291">
    <property type="component" value="Unassembled WGS sequence"/>
</dbReference>
<accession>A0A562RSC8</accession>
<evidence type="ECO:0000259" key="2">
    <source>
        <dbReference type="Pfam" id="PF18862"/>
    </source>
</evidence>
<dbReference type="EMBL" id="VLLA01000005">
    <property type="protein sequence ID" value="TWI71979.1"/>
    <property type="molecule type" value="Genomic_DNA"/>
</dbReference>
<evidence type="ECO:0000313" key="3">
    <source>
        <dbReference type="EMBL" id="TWI71979.1"/>
    </source>
</evidence>
<protein>
    <submittedName>
        <fullName evidence="3">Uncharacterized protein</fullName>
    </submittedName>
</protein>